<evidence type="ECO:0000313" key="3">
    <source>
        <dbReference type="EMBL" id="QQG33629.1"/>
    </source>
</evidence>
<dbReference type="InterPro" id="IPR056909">
    <property type="entry name" value="SU10_portal"/>
</dbReference>
<dbReference type="GeneID" id="77948139"/>
<evidence type="ECO:0000313" key="4">
    <source>
        <dbReference type="Proteomes" id="UP000595896"/>
    </source>
</evidence>
<feature type="region of interest" description="Disordered" evidence="2">
    <location>
        <begin position="193"/>
        <end position="278"/>
    </location>
</feature>
<protein>
    <submittedName>
        <fullName evidence="3">Portal protein</fullName>
    </submittedName>
</protein>
<feature type="coiled-coil region" evidence="1">
    <location>
        <begin position="767"/>
        <end position="799"/>
    </location>
</feature>
<feature type="compositionally biased region" description="Polar residues" evidence="2">
    <location>
        <begin position="228"/>
        <end position="244"/>
    </location>
</feature>
<keyword evidence="1" id="KW-0175">Coiled coil</keyword>
<dbReference type="EMBL" id="MW343794">
    <property type="protein sequence ID" value="QQG33629.1"/>
    <property type="molecule type" value="Genomic_DNA"/>
</dbReference>
<evidence type="ECO:0000256" key="2">
    <source>
        <dbReference type="SAM" id="MobiDB-lite"/>
    </source>
</evidence>
<accession>A0A7T5QXQ3</accession>
<reference evidence="3 4" key="1">
    <citation type="submission" date="2020-12" db="EMBL/GenBank/DDBJ databases">
        <authorList>
            <person name="Luo D."/>
            <person name="Li C."/>
            <person name="Zeng H."/>
        </authorList>
    </citation>
    <scope>NUCLEOTIDE SEQUENCE [LARGE SCALE GENOMIC DNA]</scope>
</reference>
<name>A0A7T5QXQ3_9CAUD</name>
<proteinExistence type="predicted"/>
<dbReference type="KEGG" id="vg:77948139"/>
<organism evidence="3 4">
    <name type="scientific">Cronobacter phage A24</name>
    <dbReference type="NCBI Taxonomy" id="2795745"/>
    <lineage>
        <taxon>Viruses</taxon>
        <taxon>Duplodnaviria</taxon>
        <taxon>Heunggongvirae</taxon>
        <taxon>Uroviricota</taxon>
        <taxon>Caudoviricetes</taxon>
        <taxon>Grimontviridae</taxon>
        <taxon>Crifsvirus</taxon>
        <taxon>Crifsvirus A24</taxon>
    </lineage>
</organism>
<feature type="compositionally biased region" description="Basic and acidic residues" evidence="2">
    <location>
        <begin position="210"/>
        <end position="221"/>
    </location>
</feature>
<keyword evidence="4" id="KW-1185">Reference proteome</keyword>
<dbReference type="Pfam" id="PF23899">
    <property type="entry name" value="SU10_portal"/>
    <property type="match status" value="1"/>
</dbReference>
<dbReference type="RefSeq" id="YP_010671877.1">
    <property type="nucleotide sequence ID" value="NC_070973.1"/>
</dbReference>
<evidence type="ECO:0000256" key="1">
    <source>
        <dbReference type="SAM" id="Coils"/>
    </source>
</evidence>
<dbReference type="Proteomes" id="UP000595896">
    <property type="component" value="Segment"/>
</dbReference>
<sequence>MSTDNVITGNVELDDDTLMELQSQLGTYYNHAIGYHEGELGVKARMAWEYYYGNLPEPVTRGSSKWVDRSVWESVNGTLQELVSVFTSSENAVKFAPAHSLDGDAAMAATKMVNKILLRDNEGYNVLHDAFKECLVARNSFIKRYWKTDVKTYTETFDDLTKDELDILLENIQGDIIEFSAEEVKAVKIDKDGEKKPFNPMEDIQGLDDFNDRPEEKEESKAPPGPNNQPTKNQPPMQAGTPQGENMADSDPIDLEAPESDSKPSKAPSKGIIPTNLKKGAIDAPEALETVEKEEPKYYGYVTYEVTSEGVKVEYVPFEEVIIEPTARSLNDANYVGHRTRRTKDELIQMGFNMDLVEELNPASSDIEAGVIANVRVNNLNPLNVSDVLSVGDPKADKLWLHENYLKTSLVNGRMEILQVFTVNAQILEVNRVNEFPFETMTPFPIPGSIWGESVFDITKDIQDLNTTLIRGMIDNIMNANFRRYTAIKGQYDRESLLNNRPGAVIETMSQGAVTPFPYHQLPQGIDGLLEYINSKKEERTGVSKVGQGLDPNVFKNDNAQGTVQMVMSAAQNRLRMVARNIAQRGMMSLMGAIYNLVRQNGKKEITVETANGIVTLDPRKLPARNELIVSVAVGDGERKERAAALQSLMMAMQNPQMQQFMQPQNAYYMASQMFESMGIFDTENYITPLDKLPPPQPDPIQQLTIQQMQEQIKQIGVQTQKLISDVTNETRKSEFEQQKAADEMQMKLQESRSLQAMNADKMTISERQLALEERKLELEAQKLELKRQEMLLEAQIEARQDRPVAIGSTGGRR</sequence>